<feature type="compositionally biased region" description="Basic and acidic residues" evidence="1">
    <location>
        <begin position="897"/>
        <end position="915"/>
    </location>
</feature>
<feature type="region of interest" description="Disordered" evidence="1">
    <location>
        <begin position="488"/>
        <end position="739"/>
    </location>
</feature>
<feature type="compositionally biased region" description="Basic and acidic residues" evidence="1">
    <location>
        <begin position="18"/>
        <end position="42"/>
    </location>
</feature>
<dbReference type="OrthoDB" id="5386674at2759"/>
<feature type="compositionally biased region" description="Polar residues" evidence="1">
    <location>
        <begin position="231"/>
        <end position="242"/>
    </location>
</feature>
<dbReference type="PhylomeDB" id="S7ZKR8"/>
<feature type="region of interest" description="Disordered" evidence="1">
    <location>
        <begin position="209"/>
        <end position="294"/>
    </location>
</feature>
<protein>
    <submittedName>
        <fullName evidence="2">Uncharacterized protein</fullName>
    </submittedName>
</protein>
<feature type="compositionally biased region" description="Polar residues" evidence="1">
    <location>
        <begin position="629"/>
        <end position="638"/>
    </location>
</feature>
<dbReference type="HOGENOM" id="CLU_017265_0_0_1"/>
<dbReference type="AlphaFoldDB" id="S7ZKR8"/>
<feature type="compositionally biased region" description="Basic residues" evidence="1">
    <location>
        <begin position="182"/>
        <end position="191"/>
    </location>
</feature>
<feature type="compositionally biased region" description="Polar residues" evidence="1">
    <location>
        <begin position="428"/>
        <end position="437"/>
    </location>
</feature>
<dbReference type="STRING" id="933388.S7ZKR8"/>
<gene>
    <name evidence="2" type="ORF">PDE_05831</name>
</gene>
<sequence>MSNFQVQQAQPRHRRRPSISERIQRVLHGDRAEKVREHKFQYDRAPSQAHRLQQKRQSYSPGDDARGGLQADQSAQPATTALGETQTQSEKSPPRNQIETVPSAHTRTTGSLHENSYPSTQTFSSQTSHLPATSTPGSSPSVRAASVHPRDGQSSTPRHVSISEDHLQKEKEEICSSPTWKHTSRKERRATKRLEAERKELEKRLRKLEESQAKLDSGVSDRQSRRLTKKQPLTSGKRSASAESDRPRSSRSLSSFFSSSRRSSRSRASSADGRQSTDDEGASSKGPPTLPLALPEKFGTAVSRELASRHGTSLLSSHQVSRSSHLLHHAAAKSDDLRENWKMAEAWQRQDHEAGRDALASSSRFAGPSSQSLGTRPAPSSKSQSGTTHSPTTNIWAELDRERFTATLRQEFKPGESQKREIPPSLRPASQQGSNASLPAAARSAHNLPGRGPQNAGHGKDKRPSQAKVYSYIPLGRDGKPVTPIIRKEASESSLKPQSLPSSPPQQRGYKSSPLAMNPVTSNDMYQGEDVRHPLKTPLRQKSSRELVPRPLRISSEASRGHGRPGSNPTSSNMHGDRSPPFSGSDRRATLQGPAPSPGSGEPSQAHSNDHRQRQSSRLDAVGTGRPAMSQSTPTSPIQVPLKHPGRKYALSENSPYGRLSLDSKRSAVAFPENERETCSDDQMPHMRHSLAEMPASQSTPNVASHRRFSRSSSDGSSYDTADEEVLGPAETEQQSESNDNLYREADTDANIKIHPSASASTSPIIASKNPTLDTPDPNPTSSVPPLSRNGIITKLRRTSFTQPPTKPTPLHKDQLIAKIFVICCGCHHWHDLPAELYAQFACPERFRLLTSPPPDSQSRLLQRRISQRDSPRRRTSCKRNSVWKSLTLNDGAAAKGRTEKRDERKGFVLDKPKQDVGANASVEAKPESGSESTTTDPDTFPCCWCGHDLKKTCCQGWTTVVQMQQRHH</sequence>
<evidence type="ECO:0000313" key="3">
    <source>
        <dbReference type="Proteomes" id="UP000019376"/>
    </source>
</evidence>
<organism evidence="2 3">
    <name type="scientific">Penicillium oxalicum (strain 114-2 / CGMCC 5302)</name>
    <name type="common">Penicillium decumbens</name>
    <dbReference type="NCBI Taxonomy" id="933388"/>
    <lineage>
        <taxon>Eukaryota</taxon>
        <taxon>Fungi</taxon>
        <taxon>Dikarya</taxon>
        <taxon>Ascomycota</taxon>
        <taxon>Pezizomycotina</taxon>
        <taxon>Eurotiomycetes</taxon>
        <taxon>Eurotiomycetidae</taxon>
        <taxon>Eurotiales</taxon>
        <taxon>Aspergillaceae</taxon>
        <taxon>Penicillium</taxon>
    </lineage>
</organism>
<proteinExistence type="predicted"/>
<feature type="compositionally biased region" description="Low complexity" evidence="1">
    <location>
        <begin position="250"/>
        <end position="274"/>
    </location>
</feature>
<feature type="compositionally biased region" description="Low complexity" evidence="1">
    <location>
        <begin position="492"/>
        <end position="507"/>
    </location>
</feature>
<dbReference type="EMBL" id="KB644412">
    <property type="protein sequence ID" value="EPS30879.1"/>
    <property type="molecule type" value="Genomic_DNA"/>
</dbReference>
<feature type="compositionally biased region" description="Polar residues" evidence="1">
    <location>
        <begin position="1"/>
        <end position="10"/>
    </location>
</feature>
<accession>S7ZKR8</accession>
<evidence type="ECO:0000256" key="1">
    <source>
        <dbReference type="SAM" id="MobiDB-lite"/>
    </source>
</evidence>
<feature type="compositionally biased region" description="Basic and acidic residues" evidence="1">
    <location>
        <begin position="161"/>
        <end position="174"/>
    </location>
</feature>
<feature type="region of interest" description="Disordered" evidence="1">
    <location>
        <begin position="352"/>
        <end position="397"/>
    </location>
</feature>
<feature type="compositionally biased region" description="Low complexity" evidence="1">
    <location>
        <begin position="756"/>
        <end position="776"/>
    </location>
</feature>
<dbReference type="eggNOG" id="ENOG502SGHJ">
    <property type="taxonomic scope" value="Eukaryota"/>
</dbReference>
<feature type="compositionally biased region" description="Polar residues" evidence="1">
    <location>
        <begin position="360"/>
        <end position="395"/>
    </location>
</feature>
<feature type="region of interest" description="Disordered" evidence="1">
    <location>
        <begin position="852"/>
        <end position="877"/>
    </location>
</feature>
<name>S7ZKR8_PENO1</name>
<feature type="compositionally biased region" description="Basic and acidic residues" evidence="1">
    <location>
        <begin position="409"/>
        <end position="422"/>
    </location>
</feature>
<evidence type="ECO:0000313" key="2">
    <source>
        <dbReference type="EMBL" id="EPS30879.1"/>
    </source>
</evidence>
<feature type="region of interest" description="Disordered" evidence="1">
    <location>
        <begin position="1"/>
        <end position="197"/>
    </location>
</feature>
<feature type="region of interest" description="Disordered" evidence="1">
    <location>
        <begin position="893"/>
        <end position="937"/>
    </location>
</feature>
<feature type="compositionally biased region" description="Basic and acidic residues" evidence="1">
    <location>
        <begin position="673"/>
        <end position="685"/>
    </location>
</feature>
<dbReference type="Proteomes" id="UP000019376">
    <property type="component" value="Unassembled WGS sequence"/>
</dbReference>
<keyword evidence="3" id="KW-1185">Reference proteome</keyword>
<reference evidence="2 3" key="1">
    <citation type="journal article" date="2013" name="PLoS ONE">
        <title>Genomic and secretomic analyses reveal unique features of the lignocellulolytic enzyme system of Penicillium decumbens.</title>
        <authorList>
            <person name="Liu G."/>
            <person name="Zhang L."/>
            <person name="Wei X."/>
            <person name="Zou G."/>
            <person name="Qin Y."/>
            <person name="Ma L."/>
            <person name="Li J."/>
            <person name="Zheng H."/>
            <person name="Wang S."/>
            <person name="Wang C."/>
            <person name="Xun L."/>
            <person name="Zhao G.-P."/>
            <person name="Zhou Z."/>
            <person name="Qu Y."/>
        </authorList>
    </citation>
    <scope>NUCLEOTIDE SEQUENCE [LARGE SCALE GENOMIC DNA]</scope>
    <source>
        <strain evidence="3">114-2 / CGMCC 5302</strain>
    </source>
</reference>
<feature type="region of interest" description="Disordered" evidence="1">
    <location>
        <begin position="755"/>
        <end position="789"/>
    </location>
</feature>
<feature type="compositionally biased region" description="Polar residues" evidence="1">
    <location>
        <begin position="71"/>
        <end position="141"/>
    </location>
</feature>
<feature type="region of interest" description="Disordered" evidence="1">
    <location>
        <begin position="409"/>
        <end position="466"/>
    </location>
</feature>